<evidence type="ECO:0000313" key="1">
    <source>
        <dbReference type="EMBL" id="MBZ5998938.1"/>
    </source>
</evidence>
<name>A0AB35FZK4_LEUGE</name>
<protein>
    <recommendedName>
        <fullName evidence="5">Transposase</fullName>
    </recommendedName>
</protein>
<sequence length="67" mass="7861">MAIIKQNLSRGEQITTVLRILKLNCSTYYKWRHFTPSARELVTQQLKHVITTLHDKIPIYVAPRLTL</sequence>
<dbReference type="EMBL" id="JAHBFX010000001">
    <property type="protein sequence ID" value="MBZ5998938.1"/>
    <property type="molecule type" value="Genomic_DNA"/>
</dbReference>
<proteinExistence type="predicted"/>
<keyword evidence="3" id="KW-1185">Reference proteome</keyword>
<evidence type="ECO:0000313" key="3">
    <source>
        <dbReference type="Proteomes" id="UP000705994"/>
    </source>
</evidence>
<dbReference type="RefSeq" id="WP_224148267.1">
    <property type="nucleotide sequence ID" value="NZ_JAHBFQ010000009.1"/>
</dbReference>
<organism evidence="2 4">
    <name type="scientific">Leuconostoc gelidum subsp. gelidum</name>
    <dbReference type="NCBI Taxonomy" id="1607839"/>
    <lineage>
        <taxon>Bacteria</taxon>
        <taxon>Bacillati</taxon>
        <taxon>Bacillota</taxon>
        <taxon>Bacilli</taxon>
        <taxon>Lactobacillales</taxon>
        <taxon>Lactobacillaceae</taxon>
        <taxon>Leuconostoc</taxon>
        <taxon>Leuconostoc gelidum group</taxon>
    </lineage>
</organism>
<gene>
    <name evidence="2" type="ORF">KII88_04815</name>
    <name evidence="1" type="ORF">KIJ07_00625</name>
</gene>
<dbReference type="EMBL" id="JAHBFV010000015">
    <property type="protein sequence ID" value="MBZ6015853.1"/>
    <property type="molecule type" value="Genomic_DNA"/>
</dbReference>
<evidence type="ECO:0000313" key="4">
    <source>
        <dbReference type="Proteomes" id="UP000727071"/>
    </source>
</evidence>
<evidence type="ECO:0000313" key="2">
    <source>
        <dbReference type="EMBL" id="MBZ6015853.1"/>
    </source>
</evidence>
<reference evidence="2 3" key="1">
    <citation type="submission" date="2021-05" db="EMBL/GenBank/DDBJ databases">
        <title>Pangenome of Leuconostoc gelidum warrants species status for Leuconostoc gelidum subsp. gasicomitatum.</title>
        <authorList>
            <person name="Johansson P."/>
            <person name="Sade E."/>
            <person name="Hultman J."/>
            <person name="Auvinen P."/>
            <person name="Bjorkroth J."/>
        </authorList>
    </citation>
    <scope>NUCLEOTIDE SEQUENCE</scope>
    <source>
        <strain evidence="1 3">AMKR21</strain>
        <strain evidence="2">C220d</strain>
    </source>
</reference>
<evidence type="ECO:0008006" key="5">
    <source>
        <dbReference type="Google" id="ProtNLM"/>
    </source>
</evidence>
<comment type="caution">
    <text evidence="2">The sequence shown here is derived from an EMBL/GenBank/DDBJ whole genome shotgun (WGS) entry which is preliminary data.</text>
</comment>
<dbReference type="AlphaFoldDB" id="A0AB35FZK4"/>
<accession>A0AB35FZK4</accession>
<dbReference type="Proteomes" id="UP000705994">
    <property type="component" value="Unassembled WGS sequence"/>
</dbReference>
<dbReference type="Proteomes" id="UP000727071">
    <property type="component" value="Unassembled WGS sequence"/>
</dbReference>